<dbReference type="PANTHER" id="PTHR24388:SF54">
    <property type="entry name" value="PROTEIN ESCARGOT"/>
    <property type="match status" value="1"/>
</dbReference>
<dbReference type="GeneID" id="85315971"/>
<dbReference type="PROSITE" id="PS50157">
    <property type="entry name" value="ZINC_FINGER_C2H2_2"/>
    <property type="match status" value="7"/>
</dbReference>
<sequence>MKRELEDDDPEPVPKRQRKNAIQLQDHILDPDLFADDKSSLYSGTENSCASNALPTETSPTPLTAGSPNPHARRKFPSDLKTIKCPSCPKTFNRPARLAAHLRSHTNDRPFKCTFGGCTKDYLEEKHLKQHIKGSHTQERRYACPEAGCGKAFVTATRLRRHAAVHEGAERYRCRGHGACDQSFRKHQTLQRHVRTEHLGQAAYACPDDACPAGFDTAGALKRHVDREHGELRFWCDECGTQRVPEGDGGGDDDDDTVPAGRVGFTTMALLQAHMRREHVNCMFCSVRCGSQAQLERHVETHHSGSTVSDRKTIACGWAGCPKTFTKRNNLAAHVRTAHEGFRFVCGEVDTFGTHDIADWNWLEEGCGEGFISKLKLEEHVRFVHLGRRRPPRPLAVGGGAQPGDDEDLIEALSGVVADAKRNIPCSVAGCLARFIRYHDLRTHVKHAHDGQEEEEEGQVAPAEDFPSSHAPHQTSVVVGDMEAVVPGDEFWFAAGADDEHGRGEFEREWADMRRLIDVDALTD</sequence>
<feature type="compositionally biased region" description="Polar residues" evidence="8">
    <location>
        <begin position="40"/>
        <end position="67"/>
    </location>
</feature>
<feature type="domain" description="C2H2-type" evidence="9">
    <location>
        <begin position="83"/>
        <end position="110"/>
    </location>
</feature>
<feature type="compositionally biased region" description="Basic and acidic residues" evidence="8">
    <location>
        <begin position="27"/>
        <end position="39"/>
    </location>
</feature>
<dbReference type="GO" id="GO:0000978">
    <property type="term" value="F:RNA polymerase II cis-regulatory region sequence-specific DNA binding"/>
    <property type="evidence" value="ECO:0007669"/>
    <property type="project" value="TreeGrafter"/>
</dbReference>
<dbReference type="InterPro" id="IPR013087">
    <property type="entry name" value="Znf_C2H2_type"/>
</dbReference>
<evidence type="ECO:0000256" key="5">
    <source>
        <dbReference type="ARBA" id="ARBA00022833"/>
    </source>
</evidence>
<keyword evidence="3" id="KW-0677">Repeat</keyword>
<feature type="region of interest" description="Disordered" evidence="8">
    <location>
        <begin position="1"/>
        <end position="76"/>
    </location>
</feature>
<evidence type="ECO:0000256" key="6">
    <source>
        <dbReference type="ARBA" id="ARBA00023242"/>
    </source>
</evidence>
<feature type="domain" description="C2H2-type" evidence="9">
    <location>
        <begin position="424"/>
        <end position="454"/>
    </location>
</feature>
<accession>A0AAJ0BXF2</accession>
<feature type="domain" description="C2H2-type" evidence="9">
    <location>
        <begin position="314"/>
        <end position="344"/>
    </location>
</feature>
<dbReference type="EMBL" id="MU839014">
    <property type="protein sequence ID" value="KAK1765647.1"/>
    <property type="molecule type" value="Genomic_DNA"/>
</dbReference>
<dbReference type="GO" id="GO:0000981">
    <property type="term" value="F:DNA-binding transcription factor activity, RNA polymerase II-specific"/>
    <property type="evidence" value="ECO:0007669"/>
    <property type="project" value="TreeGrafter"/>
</dbReference>
<reference evidence="10" key="1">
    <citation type="submission" date="2023-06" db="EMBL/GenBank/DDBJ databases">
        <title>Genome-scale phylogeny and comparative genomics of the fungal order Sordariales.</title>
        <authorList>
            <consortium name="Lawrence Berkeley National Laboratory"/>
            <person name="Hensen N."/>
            <person name="Bonometti L."/>
            <person name="Westerberg I."/>
            <person name="Brannstrom I.O."/>
            <person name="Guillou S."/>
            <person name="Cros-Aarteil S."/>
            <person name="Calhoun S."/>
            <person name="Haridas S."/>
            <person name="Kuo A."/>
            <person name="Mondo S."/>
            <person name="Pangilinan J."/>
            <person name="Riley R."/>
            <person name="Labutti K."/>
            <person name="Andreopoulos B."/>
            <person name="Lipzen A."/>
            <person name="Chen C."/>
            <person name="Yanf M."/>
            <person name="Daum C."/>
            <person name="Ng V."/>
            <person name="Clum A."/>
            <person name="Steindorff A."/>
            <person name="Ohm R."/>
            <person name="Martin F."/>
            <person name="Silar P."/>
            <person name="Natvig D."/>
            <person name="Lalanne C."/>
            <person name="Gautier V."/>
            <person name="Ament-Velasquez S.L."/>
            <person name="Kruys A."/>
            <person name="Hutchinson M.I."/>
            <person name="Powell A.J."/>
            <person name="Barry K."/>
            <person name="Miller A.N."/>
            <person name="Grigoriev I.V."/>
            <person name="Debuchy R."/>
            <person name="Gladieux P."/>
            <person name="Thoren M.H."/>
            <person name="Johannesson H."/>
        </authorList>
    </citation>
    <scope>NUCLEOTIDE SEQUENCE</scope>
    <source>
        <strain evidence="10">8032-3</strain>
    </source>
</reference>
<proteinExistence type="predicted"/>
<name>A0AAJ0BXF2_9PEZI</name>
<dbReference type="AlphaFoldDB" id="A0AAJ0BXF2"/>
<feature type="domain" description="C2H2-type" evidence="9">
    <location>
        <begin position="172"/>
        <end position="203"/>
    </location>
</feature>
<dbReference type="Gene3D" id="3.30.160.60">
    <property type="entry name" value="Classic Zinc Finger"/>
    <property type="match status" value="5"/>
</dbReference>
<evidence type="ECO:0000313" key="10">
    <source>
        <dbReference type="EMBL" id="KAK1765647.1"/>
    </source>
</evidence>
<evidence type="ECO:0000256" key="7">
    <source>
        <dbReference type="PROSITE-ProRule" id="PRU00042"/>
    </source>
</evidence>
<evidence type="ECO:0000256" key="4">
    <source>
        <dbReference type="ARBA" id="ARBA00022771"/>
    </source>
</evidence>
<dbReference type="GO" id="GO:0008270">
    <property type="term" value="F:zinc ion binding"/>
    <property type="evidence" value="ECO:0007669"/>
    <property type="project" value="UniProtKB-KW"/>
</dbReference>
<evidence type="ECO:0000259" key="9">
    <source>
        <dbReference type="PROSITE" id="PS50157"/>
    </source>
</evidence>
<evidence type="ECO:0000256" key="3">
    <source>
        <dbReference type="ARBA" id="ARBA00022737"/>
    </source>
</evidence>
<evidence type="ECO:0000256" key="2">
    <source>
        <dbReference type="ARBA" id="ARBA00022723"/>
    </source>
</evidence>
<dbReference type="GO" id="GO:0005634">
    <property type="term" value="C:nucleus"/>
    <property type="evidence" value="ECO:0007669"/>
    <property type="project" value="UniProtKB-SubCell"/>
</dbReference>
<keyword evidence="6" id="KW-0539">Nucleus</keyword>
<dbReference type="SUPFAM" id="SSF57667">
    <property type="entry name" value="beta-beta-alpha zinc fingers"/>
    <property type="match status" value="3"/>
</dbReference>
<keyword evidence="2" id="KW-0479">Metal-binding</keyword>
<keyword evidence="4 7" id="KW-0863">Zinc-finger</keyword>
<feature type="region of interest" description="Disordered" evidence="8">
    <location>
        <begin position="446"/>
        <end position="473"/>
    </location>
</feature>
<dbReference type="FunFam" id="3.30.160.60:FF:001102">
    <property type="entry name" value="Transcription factor IIIA"/>
    <property type="match status" value="1"/>
</dbReference>
<evidence type="ECO:0000313" key="11">
    <source>
        <dbReference type="Proteomes" id="UP001244011"/>
    </source>
</evidence>
<protein>
    <recommendedName>
        <fullName evidence="9">C2H2-type domain-containing protein</fullName>
    </recommendedName>
</protein>
<feature type="compositionally biased region" description="Acidic residues" evidence="8">
    <location>
        <begin position="1"/>
        <end position="11"/>
    </location>
</feature>
<feature type="domain" description="C2H2-type" evidence="9">
    <location>
        <begin position="362"/>
        <end position="390"/>
    </location>
</feature>
<gene>
    <name evidence="10" type="ORF">QBC33DRAFT_621012</name>
</gene>
<dbReference type="PROSITE" id="PS00028">
    <property type="entry name" value="ZINC_FINGER_C2H2_1"/>
    <property type="match status" value="6"/>
</dbReference>
<feature type="domain" description="C2H2-type" evidence="9">
    <location>
        <begin position="111"/>
        <end position="141"/>
    </location>
</feature>
<feature type="domain" description="C2H2-type" evidence="9">
    <location>
        <begin position="142"/>
        <end position="171"/>
    </location>
</feature>
<organism evidence="10 11">
    <name type="scientific">Phialemonium atrogriseum</name>
    <dbReference type="NCBI Taxonomy" id="1093897"/>
    <lineage>
        <taxon>Eukaryota</taxon>
        <taxon>Fungi</taxon>
        <taxon>Dikarya</taxon>
        <taxon>Ascomycota</taxon>
        <taxon>Pezizomycotina</taxon>
        <taxon>Sordariomycetes</taxon>
        <taxon>Sordariomycetidae</taxon>
        <taxon>Cephalothecales</taxon>
        <taxon>Cephalothecaceae</taxon>
        <taxon>Phialemonium</taxon>
    </lineage>
</organism>
<keyword evidence="5" id="KW-0862">Zinc</keyword>
<dbReference type="PANTHER" id="PTHR24388">
    <property type="entry name" value="ZINC FINGER PROTEIN"/>
    <property type="match status" value="1"/>
</dbReference>
<dbReference type="Proteomes" id="UP001244011">
    <property type="component" value="Unassembled WGS sequence"/>
</dbReference>
<dbReference type="RefSeq" id="XP_060281860.1">
    <property type="nucleotide sequence ID" value="XM_060432784.1"/>
</dbReference>
<keyword evidence="11" id="KW-1185">Reference proteome</keyword>
<comment type="subcellular location">
    <subcellularLocation>
        <location evidence="1">Nucleus</location>
    </subcellularLocation>
</comment>
<dbReference type="InterPro" id="IPR036236">
    <property type="entry name" value="Znf_C2H2_sf"/>
</dbReference>
<dbReference type="Pfam" id="PF00096">
    <property type="entry name" value="zf-C2H2"/>
    <property type="match status" value="3"/>
</dbReference>
<evidence type="ECO:0000256" key="8">
    <source>
        <dbReference type="SAM" id="MobiDB-lite"/>
    </source>
</evidence>
<evidence type="ECO:0000256" key="1">
    <source>
        <dbReference type="ARBA" id="ARBA00004123"/>
    </source>
</evidence>
<dbReference type="SMART" id="SM00355">
    <property type="entry name" value="ZnF_C2H2"/>
    <property type="match status" value="9"/>
</dbReference>
<dbReference type="InterPro" id="IPR050527">
    <property type="entry name" value="Snail/Krueppel_Znf"/>
</dbReference>
<comment type="caution">
    <text evidence="10">The sequence shown here is derived from an EMBL/GenBank/DDBJ whole genome shotgun (WGS) entry which is preliminary data.</text>
</comment>